<sequence>MWRRKHRSTTPPSVDTAQKHLAVGDIDEDVQSLVQFSTELTVEAVARCIKTINANSDVPHKLPPSMSARFQIGSKLANALQDLGYRGDVGYQTFLYSNEADLRRVFLFLLEKLPKESSETEDELLGASALLQREIASKIKLCLSRPWLPPFCKLRSTKWQPTQSQWLIDDLHSMHHFHSCSINYPKQVPDVSQKIPKDVREYYNKMPFVHSQPPQYYQLPSALIETNAKQVTSQHEWDTEWNNMGLPSRLTPEEYKSRKRQKITKNIVECLMKSKKGFSDQMEGVQDLSHLLQTLECRTASLPNIKGSRFTHTQKLQFAQDDDKTVAQVSIEGLKPGREEEQQQKQEEEIEKLKADLLEVTTKLEALQFNVKKMKANLNQSEEKVTNFDGKVKEKKEAYLIKKKAMELLPNAEENIEKLQELVDSSAQRLVKLANQWEKHRAPLIAQYRELKELVDHKQDDGTVKTLNKMLKYYQMLQGEVEERLAAIQEIREKIKTSATEARSKDDLLRQLHTEYESMVKDVNRSAYTKRILEIVSNIAKQKQQIDQVLLDTKSLQKDINRLSGKLDRTFTVTDELIFKDAKKDETIRKAYKYLASLHQNCTAIIQTVEETGVILREIRDLEDQVEQERKRNIQENLSKITADFKAIKTENSALIAKLKKASLS</sequence>
<protein>
    <recommendedName>
        <fullName evidence="7">Coiled-coil domain-containing protein 22 homolog</fullName>
    </recommendedName>
</protein>
<keyword evidence="6" id="KW-1185">Reference proteome</keyword>
<dbReference type="PANTHER" id="PTHR15668:SF4">
    <property type="entry name" value="COILED-COIL DOMAIN-CONTAINING PROTEIN 22"/>
    <property type="match status" value="1"/>
</dbReference>
<evidence type="ECO:0000313" key="6">
    <source>
        <dbReference type="Proteomes" id="UP001208570"/>
    </source>
</evidence>
<dbReference type="InterPro" id="IPR008530">
    <property type="entry name" value="CCDC22"/>
</dbReference>
<dbReference type="GO" id="GO:0097602">
    <property type="term" value="F:cullin family protein binding"/>
    <property type="evidence" value="ECO:0007669"/>
    <property type="project" value="TreeGrafter"/>
</dbReference>
<dbReference type="GO" id="GO:2000060">
    <property type="term" value="P:positive regulation of ubiquitin-dependent protein catabolic process"/>
    <property type="evidence" value="ECO:0007669"/>
    <property type="project" value="TreeGrafter"/>
</dbReference>
<evidence type="ECO:0008006" key="7">
    <source>
        <dbReference type="Google" id="ProtNLM"/>
    </source>
</evidence>
<evidence type="ECO:0000256" key="1">
    <source>
        <dbReference type="ARBA" id="ARBA00006438"/>
    </source>
</evidence>
<evidence type="ECO:0000259" key="4">
    <source>
        <dbReference type="Pfam" id="PF21674"/>
    </source>
</evidence>
<proteinExistence type="inferred from homology"/>
<evidence type="ECO:0000313" key="5">
    <source>
        <dbReference type="EMBL" id="KAK2166341.1"/>
    </source>
</evidence>
<dbReference type="Pfam" id="PF21674">
    <property type="entry name" value="CCDC22_N"/>
    <property type="match status" value="1"/>
</dbReference>
<evidence type="ECO:0000256" key="2">
    <source>
        <dbReference type="SAM" id="Coils"/>
    </source>
</evidence>
<comment type="caution">
    <text evidence="5">The sequence shown here is derived from an EMBL/GenBank/DDBJ whole genome shotgun (WGS) entry which is preliminary data.</text>
</comment>
<name>A0AAD9K8A9_9ANNE</name>
<dbReference type="AlphaFoldDB" id="A0AAD9K8A9"/>
<comment type="similarity">
    <text evidence="1">Belongs to the CCDC22 family.</text>
</comment>
<feature type="domain" description="CCDC22 N-terminal" evidence="4">
    <location>
        <begin position="25"/>
        <end position="114"/>
    </location>
</feature>
<organism evidence="5 6">
    <name type="scientific">Paralvinella palmiformis</name>
    <dbReference type="NCBI Taxonomy" id="53620"/>
    <lineage>
        <taxon>Eukaryota</taxon>
        <taxon>Metazoa</taxon>
        <taxon>Spiralia</taxon>
        <taxon>Lophotrochozoa</taxon>
        <taxon>Annelida</taxon>
        <taxon>Polychaeta</taxon>
        <taxon>Sedentaria</taxon>
        <taxon>Canalipalpata</taxon>
        <taxon>Terebellida</taxon>
        <taxon>Terebelliformia</taxon>
        <taxon>Alvinellidae</taxon>
        <taxon>Paralvinella</taxon>
    </lineage>
</organism>
<accession>A0AAD9K8A9</accession>
<keyword evidence="2" id="KW-0175">Coiled coil</keyword>
<gene>
    <name evidence="5" type="ORF">LSH36_40g21002</name>
</gene>
<evidence type="ECO:0000259" key="3">
    <source>
        <dbReference type="Pfam" id="PF05667"/>
    </source>
</evidence>
<dbReference type="PANTHER" id="PTHR15668">
    <property type="entry name" value="JM1 PROTEIN"/>
    <property type="match status" value="1"/>
</dbReference>
<feature type="domain" description="CCDC22 coiled-coil" evidence="3">
    <location>
        <begin position="133"/>
        <end position="631"/>
    </location>
</feature>
<feature type="coiled-coil region" evidence="2">
    <location>
        <begin position="343"/>
        <end position="436"/>
    </location>
</feature>
<dbReference type="Pfam" id="PF05667">
    <property type="entry name" value="CCDC22_CC"/>
    <property type="match status" value="1"/>
</dbReference>
<dbReference type="EMBL" id="JAODUP010000040">
    <property type="protein sequence ID" value="KAK2166341.1"/>
    <property type="molecule type" value="Genomic_DNA"/>
</dbReference>
<dbReference type="InterPro" id="IPR048348">
    <property type="entry name" value="CCDC22_CC"/>
</dbReference>
<dbReference type="Proteomes" id="UP001208570">
    <property type="component" value="Unassembled WGS sequence"/>
</dbReference>
<reference evidence="5" key="1">
    <citation type="journal article" date="2023" name="Mol. Biol. Evol.">
        <title>Third-Generation Sequencing Reveals the Adaptive Role of the Epigenome in Three Deep-Sea Polychaetes.</title>
        <authorList>
            <person name="Perez M."/>
            <person name="Aroh O."/>
            <person name="Sun Y."/>
            <person name="Lan Y."/>
            <person name="Juniper S.K."/>
            <person name="Young C.R."/>
            <person name="Angers B."/>
            <person name="Qian P.Y."/>
        </authorList>
    </citation>
    <scope>NUCLEOTIDE SEQUENCE</scope>
    <source>
        <strain evidence="5">P08H-3</strain>
    </source>
</reference>
<dbReference type="InterPro" id="IPR048349">
    <property type="entry name" value="CCDC22_N"/>
</dbReference>